<dbReference type="InterPro" id="IPR000253">
    <property type="entry name" value="FHA_dom"/>
</dbReference>
<evidence type="ECO:0000313" key="6">
    <source>
        <dbReference type="Proteomes" id="UP000194127"/>
    </source>
</evidence>
<proteinExistence type="predicted"/>
<feature type="compositionally biased region" description="Acidic residues" evidence="3">
    <location>
        <begin position="849"/>
        <end position="864"/>
    </location>
</feature>
<dbReference type="Proteomes" id="UP000194127">
    <property type="component" value="Unassembled WGS sequence"/>
</dbReference>
<evidence type="ECO:0000256" key="3">
    <source>
        <dbReference type="SAM" id="MobiDB-lite"/>
    </source>
</evidence>
<evidence type="ECO:0000256" key="1">
    <source>
        <dbReference type="ARBA" id="ARBA00022853"/>
    </source>
</evidence>
<dbReference type="GO" id="GO:0006355">
    <property type="term" value="P:regulation of DNA-templated transcription"/>
    <property type="evidence" value="ECO:0007669"/>
    <property type="project" value="TreeGrafter"/>
</dbReference>
<keyword evidence="1" id="KW-0156">Chromatin regulator</keyword>
<sequence length="1200" mass="132996">MSFSLRPATTQPTSYDVEHSKDFWYCHNTPAHKLCYRAAYGMRHNATEAAALGLLGLHSSFDTLSTVPLKAMGESAVNRLDDDEDTSDYINCICGFTYDDGFSIGATPSPAGAMRLASGSSTLSPRPIDRDPAVRTQKARQRAALDLDRQKRRVSNPGVDRRGRRPSAAAIDGGGQSKRRRRPSINVQPTGEDELVDIDEPWSYSYVSIDKDIIPHNNTRDRLRRAAPQWRGVTALEGESSTATSPTTTPVLLTYDGFPSSSPIHFTPLTRSAFHPALSLSVDPSLRPPSYAVSRSIPSSSFITPFMSTIIPSTTYLSDPLNAYAHLSMPKPFVHLIGPPLDLALDARQTGNQSRFVRSGCRPNAVLRAVLCPRIKRSMSAQRVVDDGEPEDEDALTFGIFALRDLKAHEEVMLSWEWDDGSVIHHLPALINNLHIFPLHQYRQQMMSTLHTLSSTFATCSRGPMTRDCALALMVEPVDSHTPPTLTPSPRYLHRGADVMWNIPAVARMASIVYDCRVNIFIKDMKSSNGMFSNGKCLSPECVESEPFELKSDDIVEFGIDIVGEDNKTITHHKVAARVVCVLTEQEAQAAARAEAQAGPAAYGVGVPPAAGAFSFAPSQPPNAPGQQRRPSLQQRRPSLQQDLIELGDRGRNMHTPGKSGLTFDHILSCLQGELQKSHDTGTELHSLTSAMNEIHDTLGGNLPPNLPPHPSNLPPVMPPQSQQQQQESEQQQPPAAPSSSESGLALSELQSRLRETQMSLASHIDKIRSLETMLAEHEAIKREVGSLRKLMEERKREMDTSRGRSGSPSGRHHQYGRDDNMAHDQHYMSDDDDDARSVSTIVPHELDRVDEEDEEQLAAEEEEEQRRRWRDELGCLRTPKPTGMGMSNDDYDHDHDHSRYKPQQRTWLPSPPPAAAPAPIPAAVPDSISERLTTLSKQLESALELLRSLEAQHSVVQLTISLLESKIASLESLMHDTRSQVQVQTEATKQLAEAMRSEQLLDSAAQEAEQRTWESLTEMVNEWKKNEEWTEERERLRCAKDEWEMCIRVVEDGVGSNISKPTQPVSRVDAPTTEVKTQQLIKRPLALAVCLHDCWRGGEDEPTRSLKGIPFPITPESSVLNHPLLSSDDASGTATDSQMRPPPKDLPHFNLLAAHGHWGSLMADKTRRFGFGIAYITSSSCPGERVIIYYNRGPSYLCV</sequence>
<dbReference type="GO" id="GO:0034967">
    <property type="term" value="C:Set3 complex"/>
    <property type="evidence" value="ECO:0007669"/>
    <property type="project" value="TreeGrafter"/>
</dbReference>
<feature type="domain" description="FHA" evidence="4">
    <location>
        <begin position="511"/>
        <end position="559"/>
    </location>
</feature>
<dbReference type="STRING" id="670580.A0A1X6N3G6"/>
<dbReference type="GeneID" id="36329998"/>
<keyword evidence="2" id="KW-0175">Coiled coil</keyword>
<evidence type="ECO:0000256" key="2">
    <source>
        <dbReference type="SAM" id="Coils"/>
    </source>
</evidence>
<protein>
    <recommendedName>
        <fullName evidence="4">FHA domain-containing protein</fullName>
    </recommendedName>
</protein>
<dbReference type="Gene3D" id="2.60.200.20">
    <property type="match status" value="1"/>
</dbReference>
<feature type="compositionally biased region" description="Basic and acidic residues" evidence="3">
    <location>
        <begin position="891"/>
        <end position="900"/>
    </location>
</feature>
<feature type="region of interest" description="Disordered" evidence="3">
    <location>
        <begin position="795"/>
        <end position="918"/>
    </location>
</feature>
<name>A0A1X6N3G6_9APHY</name>
<feature type="region of interest" description="Disordered" evidence="3">
    <location>
        <begin position="613"/>
        <end position="638"/>
    </location>
</feature>
<feature type="compositionally biased region" description="Basic and acidic residues" evidence="3">
    <location>
        <begin position="865"/>
        <end position="875"/>
    </location>
</feature>
<feature type="compositionally biased region" description="Low complexity" evidence="3">
    <location>
        <begin position="627"/>
        <end position="638"/>
    </location>
</feature>
<feature type="coiled-coil region" evidence="2">
    <location>
        <begin position="933"/>
        <end position="1012"/>
    </location>
</feature>
<feature type="compositionally biased region" description="Low complexity" evidence="3">
    <location>
        <begin position="720"/>
        <end position="745"/>
    </location>
</feature>
<gene>
    <name evidence="5" type="ORF">POSPLADRAFT_1139526</name>
</gene>
<dbReference type="Gene3D" id="2.170.270.10">
    <property type="entry name" value="SET domain"/>
    <property type="match status" value="1"/>
</dbReference>
<dbReference type="InterPro" id="IPR008984">
    <property type="entry name" value="SMAD_FHA_dom_sf"/>
</dbReference>
<dbReference type="Pfam" id="PF00498">
    <property type="entry name" value="FHA"/>
    <property type="match status" value="1"/>
</dbReference>
<reference evidence="5 6" key="1">
    <citation type="submission" date="2017-04" db="EMBL/GenBank/DDBJ databases">
        <title>Genome Sequence of the Model Brown-Rot Fungus Postia placenta SB12.</title>
        <authorList>
            <consortium name="DOE Joint Genome Institute"/>
            <person name="Gaskell J."/>
            <person name="Kersten P."/>
            <person name="Larrondo L.F."/>
            <person name="Canessa P."/>
            <person name="Martinez D."/>
            <person name="Hibbett D."/>
            <person name="Schmoll M."/>
            <person name="Kubicek C.P."/>
            <person name="Martinez A.T."/>
            <person name="Yadav J."/>
            <person name="Master E."/>
            <person name="Magnuson J.K."/>
            <person name="James T."/>
            <person name="Yaver D."/>
            <person name="Berka R."/>
            <person name="Labutti K."/>
            <person name="Lipzen A."/>
            <person name="Aerts A."/>
            <person name="Barry K."/>
            <person name="Henrissat B."/>
            <person name="Blanchette R."/>
            <person name="Grigoriev I."/>
            <person name="Cullen D."/>
        </authorList>
    </citation>
    <scope>NUCLEOTIDE SEQUENCE [LARGE SCALE GENOMIC DNA]</scope>
    <source>
        <strain evidence="5 6">MAD-698-R-SB12</strain>
    </source>
</reference>
<dbReference type="PANTHER" id="PTHR46462:SF3">
    <property type="entry name" value="UPSET, ISOFORM A"/>
    <property type="match status" value="1"/>
</dbReference>
<dbReference type="RefSeq" id="XP_024339939.1">
    <property type="nucleotide sequence ID" value="XM_024485049.1"/>
</dbReference>
<accession>A0A1X6N3G6</accession>
<feature type="compositionally biased region" description="Basic and acidic residues" evidence="3">
    <location>
        <begin position="816"/>
        <end position="830"/>
    </location>
</feature>
<feature type="compositionally biased region" description="Pro residues" evidence="3">
    <location>
        <begin position="705"/>
        <end position="719"/>
    </location>
</feature>
<dbReference type="GO" id="GO:0006325">
    <property type="term" value="P:chromatin organization"/>
    <property type="evidence" value="ECO:0007669"/>
    <property type="project" value="UniProtKB-KW"/>
</dbReference>
<dbReference type="PANTHER" id="PTHR46462">
    <property type="entry name" value="UPSET, ISOFORM A"/>
    <property type="match status" value="1"/>
</dbReference>
<organism evidence="5 6">
    <name type="scientific">Postia placenta MAD-698-R-SB12</name>
    <dbReference type="NCBI Taxonomy" id="670580"/>
    <lineage>
        <taxon>Eukaryota</taxon>
        <taxon>Fungi</taxon>
        <taxon>Dikarya</taxon>
        <taxon>Basidiomycota</taxon>
        <taxon>Agaricomycotina</taxon>
        <taxon>Agaricomycetes</taxon>
        <taxon>Polyporales</taxon>
        <taxon>Adustoporiaceae</taxon>
        <taxon>Rhodonia</taxon>
    </lineage>
</organism>
<feature type="region of interest" description="Disordered" evidence="3">
    <location>
        <begin position="1123"/>
        <end position="1144"/>
    </location>
</feature>
<dbReference type="AlphaFoldDB" id="A0A1X6N3G6"/>
<feature type="region of interest" description="Disordered" evidence="3">
    <location>
        <begin position="695"/>
        <end position="745"/>
    </location>
</feature>
<feature type="region of interest" description="Disordered" evidence="3">
    <location>
        <begin position="113"/>
        <end position="193"/>
    </location>
</feature>
<dbReference type="SUPFAM" id="SSF82199">
    <property type="entry name" value="SET domain"/>
    <property type="match status" value="1"/>
</dbReference>
<dbReference type="SUPFAM" id="SSF49879">
    <property type="entry name" value="SMAD/FHA domain"/>
    <property type="match status" value="1"/>
</dbReference>
<dbReference type="GO" id="GO:0070210">
    <property type="term" value="C:Rpd3L-Expanded complex"/>
    <property type="evidence" value="ECO:0007669"/>
    <property type="project" value="TreeGrafter"/>
</dbReference>
<feature type="compositionally biased region" description="Low complexity" evidence="3">
    <location>
        <begin position="1127"/>
        <end position="1138"/>
    </location>
</feature>
<dbReference type="EMBL" id="KZ110595">
    <property type="protein sequence ID" value="OSX63145.1"/>
    <property type="molecule type" value="Genomic_DNA"/>
</dbReference>
<dbReference type="OrthoDB" id="79252at2759"/>
<evidence type="ECO:0000259" key="4">
    <source>
        <dbReference type="Pfam" id="PF00498"/>
    </source>
</evidence>
<keyword evidence="6" id="KW-1185">Reference proteome</keyword>
<evidence type="ECO:0000313" key="5">
    <source>
        <dbReference type="EMBL" id="OSX63145.1"/>
    </source>
</evidence>
<dbReference type="InterPro" id="IPR046341">
    <property type="entry name" value="SET_dom_sf"/>
</dbReference>